<dbReference type="Pfam" id="PF13407">
    <property type="entry name" value="Peripla_BP_4"/>
    <property type="match status" value="1"/>
</dbReference>
<evidence type="ECO:0000256" key="3">
    <source>
        <dbReference type="ARBA" id="ARBA00022729"/>
    </source>
</evidence>
<feature type="chain" id="PRO_5020431573" evidence="4">
    <location>
        <begin position="27"/>
        <end position="315"/>
    </location>
</feature>
<reference evidence="6 7" key="1">
    <citation type="submission" date="2019-03" db="EMBL/GenBank/DDBJ databases">
        <title>Genomic Encyclopedia of Type Strains, Phase IV (KMG-IV): sequencing the most valuable type-strain genomes for metagenomic binning, comparative biology and taxonomic classification.</title>
        <authorList>
            <person name="Goeker M."/>
        </authorList>
    </citation>
    <scope>NUCLEOTIDE SEQUENCE [LARGE SCALE GENOMIC DNA]</scope>
    <source>
        <strain evidence="6 7">LX-B</strain>
    </source>
</reference>
<evidence type="ECO:0000259" key="5">
    <source>
        <dbReference type="Pfam" id="PF13407"/>
    </source>
</evidence>
<comment type="caution">
    <text evidence="6">The sequence shown here is derived from an EMBL/GenBank/DDBJ whole genome shotgun (WGS) entry which is preliminary data.</text>
</comment>
<keyword evidence="3 4" id="KW-0732">Signal</keyword>
<dbReference type="InterPro" id="IPR028082">
    <property type="entry name" value="Peripla_BP_I"/>
</dbReference>
<dbReference type="CDD" id="cd20008">
    <property type="entry name" value="PBP1_ABC_sugar_binding-like"/>
    <property type="match status" value="1"/>
</dbReference>
<evidence type="ECO:0000256" key="4">
    <source>
        <dbReference type="SAM" id="SignalP"/>
    </source>
</evidence>
<dbReference type="EMBL" id="SLUN01000002">
    <property type="protein sequence ID" value="TCL76285.1"/>
    <property type="molecule type" value="Genomic_DNA"/>
</dbReference>
<dbReference type="SUPFAM" id="SSF53822">
    <property type="entry name" value="Periplasmic binding protein-like I"/>
    <property type="match status" value="1"/>
</dbReference>
<protein>
    <submittedName>
        <fullName evidence="6">Monosaccharide ABC transporter substrate-binding protein (CUT2 family)</fullName>
    </submittedName>
</protein>
<proteinExistence type="inferred from homology"/>
<dbReference type="Proteomes" id="UP000295008">
    <property type="component" value="Unassembled WGS sequence"/>
</dbReference>
<keyword evidence="7" id="KW-1185">Reference proteome</keyword>
<evidence type="ECO:0000256" key="1">
    <source>
        <dbReference type="ARBA" id="ARBA00004196"/>
    </source>
</evidence>
<sequence length="315" mass="33034">MLKGKSFIIVMALLFALTLVAGGVLAAAEDIAVIVKTNSSSYWQVVNKGAQAAAKELGIKITYDGPAAETDINGQVSMVENAINRQVKGIVLAPCDPKGLVKVAERAKAQKIALIGIDSALDTRCDSFLTTNNVAAGKKAAQELIKRAGTTGKVALMLYVAGAGSCVDRAKGFTDEIKARTKMTIVGPYYSESDSAKALNQMTDVLASNPDLKAVFAANEPTAIGVAKAIDESGKAGKLVAIGFDGAPILQQYVEKGVLQGIMVQSPYNMGYLGVKAAWDKMKGKKIKAFIDTGVFGVTTQNIKTDEAQKALGNK</sequence>
<dbReference type="GO" id="GO:0030246">
    <property type="term" value="F:carbohydrate binding"/>
    <property type="evidence" value="ECO:0007669"/>
    <property type="project" value="UniProtKB-ARBA"/>
</dbReference>
<organism evidence="6 7">
    <name type="scientific">Hydrogenispora ethanolica</name>
    <dbReference type="NCBI Taxonomy" id="1082276"/>
    <lineage>
        <taxon>Bacteria</taxon>
        <taxon>Bacillati</taxon>
        <taxon>Bacillota</taxon>
        <taxon>Hydrogenispora</taxon>
    </lineage>
</organism>
<comment type="subcellular location">
    <subcellularLocation>
        <location evidence="1">Cell envelope</location>
    </subcellularLocation>
</comment>
<comment type="similarity">
    <text evidence="2">Belongs to the bacterial solute-binding protein 2 family.</text>
</comment>
<dbReference type="RefSeq" id="WP_132012474.1">
    <property type="nucleotide sequence ID" value="NZ_SLUN01000002.1"/>
</dbReference>
<dbReference type="PANTHER" id="PTHR46847">
    <property type="entry name" value="D-ALLOSE-BINDING PERIPLASMIC PROTEIN-RELATED"/>
    <property type="match status" value="1"/>
</dbReference>
<evidence type="ECO:0000313" key="7">
    <source>
        <dbReference type="Proteomes" id="UP000295008"/>
    </source>
</evidence>
<accession>A0A4R1S9W6</accession>
<evidence type="ECO:0000313" key="6">
    <source>
        <dbReference type="EMBL" id="TCL76285.1"/>
    </source>
</evidence>
<dbReference type="PANTHER" id="PTHR46847:SF1">
    <property type="entry name" value="D-ALLOSE-BINDING PERIPLASMIC PROTEIN-RELATED"/>
    <property type="match status" value="1"/>
</dbReference>
<dbReference type="GO" id="GO:0030313">
    <property type="term" value="C:cell envelope"/>
    <property type="evidence" value="ECO:0007669"/>
    <property type="project" value="UniProtKB-SubCell"/>
</dbReference>
<dbReference type="Gene3D" id="3.40.50.2300">
    <property type="match status" value="2"/>
</dbReference>
<name>A0A4R1S9W6_HYDET</name>
<feature type="signal peptide" evidence="4">
    <location>
        <begin position="1"/>
        <end position="26"/>
    </location>
</feature>
<dbReference type="InterPro" id="IPR025997">
    <property type="entry name" value="SBP_2_dom"/>
</dbReference>
<dbReference type="AlphaFoldDB" id="A0A4R1S9W6"/>
<evidence type="ECO:0000256" key="2">
    <source>
        <dbReference type="ARBA" id="ARBA00007639"/>
    </source>
</evidence>
<gene>
    <name evidence="6" type="ORF">EDC14_100238</name>
</gene>
<dbReference type="OrthoDB" id="9800520at2"/>
<feature type="domain" description="Periplasmic binding protein" evidence="5">
    <location>
        <begin position="31"/>
        <end position="286"/>
    </location>
</feature>